<sequence length="206" mass="24421">MQKKYVEMEKIQVEFYENGYNSEIQKYKNRATKFKKIVDKVLALGLNIELQKNDLEILFLKPKSFFTSKIVTEPVNINGLTLNKEKVFDILLIPNEIHSLISEIEALKETQENGFYIYKEAYFFELSSDNEVTIKHEAEQQIRDKFTIYLTTEKQVKAEKCLKNIIKNLKELQQIEPNFYTDYLFEKYLKSVSGEIKIDYETLSRI</sequence>
<accession>A0A0B7IPQ5</accession>
<reference evidence="1 2" key="1">
    <citation type="submission" date="2015-01" db="EMBL/GenBank/DDBJ databases">
        <authorList>
            <person name="Xiang T."/>
            <person name="Song Y."/>
            <person name="Huang L."/>
            <person name="Wang B."/>
            <person name="Wu P."/>
        </authorList>
    </citation>
    <scope>NUCLEOTIDE SEQUENCE [LARGE SCALE GENOMIC DNA]</scope>
    <source>
        <strain evidence="1 2">CcD93</strain>
    </source>
</reference>
<proteinExistence type="predicted"/>
<organism evidence="1 2">
    <name type="scientific">Capnocytophaga canis</name>
    <dbReference type="NCBI Taxonomy" id="1848903"/>
    <lineage>
        <taxon>Bacteria</taxon>
        <taxon>Pseudomonadati</taxon>
        <taxon>Bacteroidota</taxon>
        <taxon>Flavobacteriia</taxon>
        <taxon>Flavobacteriales</taxon>
        <taxon>Flavobacteriaceae</taxon>
        <taxon>Capnocytophaga</taxon>
    </lineage>
</organism>
<gene>
    <name evidence="1" type="ORF">CCAND93_580011</name>
</gene>
<protein>
    <submittedName>
        <fullName evidence="1">Uncharacterized protein</fullName>
    </submittedName>
</protein>
<dbReference type="AlphaFoldDB" id="A0A0B7IPQ5"/>
<dbReference type="Proteomes" id="UP000038200">
    <property type="component" value="Unassembled WGS sequence"/>
</dbReference>
<dbReference type="EMBL" id="CDOL01000248">
    <property type="protein sequence ID" value="CEN53790.1"/>
    <property type="molecule type" value="Genomic_DNA"/>
</dbReference>
<evidence type="ECO:0000313" key="1">
    <source>
        <dbReference type="EMBL" id="CEN53790.1"/>
    </source>
</evidence>
<evidence type="ECO:0000313" key="2">
    <source>
        <dbReference type="Proteomes" id="UP000038200"/>
    </source>
</evidence>
<name>A0A0B7IPQ5_9FLAO</name>